<name>A0AA88YAW6_PINIB</name>
<evidence type="ECO:0000313" key="3">
    <source>
        <dbReference type="Proteomes" id="UP001186944"/>
    </source>
</evidence>
<gene>
    <name evidence="2" type="ORF">FSP39_002240</name>
</gene>
<dbReference type="PANTHER" id="PTHR10656">
    <property type="entry name" value="CELL FATE DETERMINING PROTEIN MAB21-RELATED"/>
    <property type="match status" value="1"/>
</dbReference>
<dbReference type="PANTHER" id="PTHR10656:SF69">
    <property type="entry name" value="MAB-21-LIKE HHH_H2TH-LIKE DOMAIN-CONTAINING PROTEIN"/>
    <property type="match status" value="1"/>
</dbReference>
<proteinExistence type="predicted"/>
<evidence type="ECO:0000313" key="2">
    <source>
        <dbReference type="EMBL" id="KAK3101263.1"/>
    </source>
</evidence>
<dbReference type="InterPro" id="IPR046906">
    <property type="entry name" value="Mab-21_HhH/H2TH-like"/>
</dbReference>
<dbReference type="Pfam" id="PF20266">
    <property type="entry name" value="Mab-21_C"/>
    <property type="match status" value="1"/>
</dbReference>
<evidence type="ECO:0000259" key="1">
    <source>
        <dbReference type="Pfam" id="PF20266"/>
    </source>
</evidence>
<dbReference type="EMBL" id="VSWD01000005">
    <property type="protein sequence ID" value="KAK3101263.1"/>
    <property type="molecule type" value="Genomic_DNA"/>
</dbReference>
<dbReference type="Proteomes" id="UP001186944">
    <property type="component" value="Unassembled WGS sequence"/>
</dbReference>
<keyword evidence="3" id="KW-1185">Reference proteome</keyword>
<organism evidence="2 3">
    <name type="scientific">Pinctada imbricata</name>
    <name type="common">Atlantic pearl-oyster</name>
    <name type="synonym">Pinctada martensii</name>
    <dbReference type="NCBI Taxonomy" id="66713"/>
    <lineage>
        <taxon>Eukaryota</taxon>
        <taxon>Metazoa</taxon>
        <taxon>Spiralia</taxon>
        <taxon>Lophotrochozoa</taxon>
        <taxon>Mollusca</taxon>
        <taxon>Bivalvia</taxon>
        <taxon>Autobranchia</taxon>
        <taxon>Pteriomorphia</taxon>
        <taxon>Pterioida</taxon>
        <taxon>Pterioidea</taxon>
        <taxon>Pteriidae</taxon>
        <taxon>Pinctada</taxon>
    </lineage>
</organism>
<sequence>MEAVGCVQRLLRRRWPSDDVIKNMVSDGCLFVPIGCKMSPYEDIEWRMSFSLAEKRLVRFMNHTQFLTYGLLKLFLKEVVEENDETRGLLCSYFMKTLVFWEIIESDTPWRPSCFLHNVWNCFRRLLSWIGNEYCPNFFIPENNMFCGKIHGRSKQTLLSFLCRYYRAGRLIFTEIPSMRRVIDGQGLLRRKSVSNVFRRSSVIQRLYSPKTILAHGGSLTEFYDVLDSSQLPIIKEYIDYLRLHELNLSCFKMLCCQIGKACHNRTKYLIEKSLFRLVRASSPDCARGKIFIALYFYRCKRYANCISLLHKVIKTLEDVDTMYKWQFDTDKYSSLGGDELSISEGMCKFTASNVPLESETCIPEISDECNSPGYLFIYQFISPWVLSHFLLFLCHFWKGDLTQARVHLGDIRNCLQNCRHHISFDTYPLSWQILGIGQDIIGDFQNALMSYSECERILGLDQRKGYNDLLEVNKKRSSRLMSLLSSQRRRRHRRHPRTQKI</sequence>
<protein>
    <recommendedName>
        <fullName evidence="1">Mab-21-like HhH/H2TH-like domain-containing protein</fullName>
    </recommendedName>
</protein>
<feature type="domain" description="Mab-21-like HhH/H2TH-like" evidence="1">
    <location>
        <begin position="71"/>
        <end position="155"/>
    </location>
</feature>
<accession>A0AA88YAW6</accession>
<dbReference type="AlphaFoldDB" id="A0AA88YAW6"/>
<comment type="caution">
    <text evidence="2">The sequence shown here is derived from an EMBL/GenBank/DDBJ whole genome shotgun (WGS) entry which is preliminary data.</text>
</comment>
<reference evidence="2" key="1">
    <citation type="submission" date="2019-08" db="EMBL/GenBank/DDBJ databases">
        <title>The improved chromosome-level genome for the pearl oyster Pinctada fucata martensii using PacBio sequencing and Hi-C.</title>
        <authorList>
            <person name="Zheng Z."/>
        </authorList>
    </citation>
    <scope>NUCLEOTIDE SEQUENCE</scope>
    <source>
        <strain evidence="2">ZZ-2019</strain>
        <tissue evidence="2">Adductor muscle</tissue>
    </source>
</reference>
<dbReference type="Gene3D" id="1.10.1410.40">
    <property type="match status" value="1"/>
</dbReference>